<dbReference type="Proteomes" id="UP001148018">
    <property type="component" value="Unassembled WGS sequence"/>
</dbReference>
<name>A0A9Q0ELN4_9TELE</name>
<keyword evidence="3" id="KW-1185">Reference proteome</keyword>
<dbReference type="AlphaFoldDB" id="A0A9Q0ELN4"/>
<organism evidence="2 3">
    <name type="scientific">Muraenolepis orangiensis</name>
    <name type="common">Patagonian moray cod</name>
    <dbReference type="NCBI Taxonomy" id="630683"/>
    <lineage>
        <taxon>Eukaryota</taxon>
        <taxon>Metazoa</taxon>
        <taxon>Chordata</taxon>
        <taxon>Craniata</taxon>
        <taxon>Vertebrata</taxon>
        <taxon>Euteleostomi</taxon>
        <taxon>Actinopterygii</taxon>
        <taxon>Neopterygii</taxon>
        <taxon>Teleostei</taxon>
        <taxon>Neoteleostei</taxon>
        <taxon>Acanthomorphata</taxon>
        <taxon>Zeiogadaria</taxon>
        <taxon>Gadariae</taxon>
        <taxon>Gadiformes</taxon>
        <taxon>Muraenolepidoidei</taxon>
        <taxon>Muraenolepididae</taxon>
        <taxon>Muraenolepis</taxon>
    </lineage>
</organism>
<feature type="compositionally biased region" description="Basic and acidic residues" evidence="1">
    <location>
        <begin position="13"/>
        <end position="24"/>
    </location>
</feature>
<proteinExistence type="predicted"/>
<evidence type="ECO:0000256" key="1">
    <source>
        <dbReference type="SAM" id="MobiDB-lite"/>
    </source>
</evidence>
<sequence>MAAVPGAINAMERQWEDGERERRQSGAPQYTRVPASTPPHPHPPSPPLHLRSEVTGLPEHRLTVLGFFSL</sequence>
<reference evidence="2" key="1">
    <citation type="submission" date="2022-07" db="EMBL/GenBank/DDBJ databases">
        <title>Chromosome-level genome of Muraenolepis orangiensis.</title>
        <authorList>
            <person name="Kim J."/>
        </authorList>
    </citation>
    <scope>NUCLEOTIDE SEQUENCE</scope>
    <source>
        <strain evidence="2">KU_S4_2022</strain>
        <tissue evidence="2">Muscle</tissue>
    </source>
</reference>
<protein>
    <submittedName>
        <fullName evidence="2">Uncharacterized protein</fullName>
    </submittedName>
</protein>
<accession>A0A9Q0ELN4</accession>
<dbReference type="EMBL" id="JANIIK010000039">
    <property type="protein sequence ID" value="KAJ3609216.1"/>
    <property type="molecule type" value="Genomic_DNA"/>
</dbReference>
<gene>
    <name evidence="2" type="ORF">NHX12_023740</name>
</gene>
<evidence type="ECO:0000313" key="3">
    <source>
        <dbReference type="Proteomes" id="UP001148018"/>
    </source>
</evidence>
<feature type="region of interest" description="Disordered" evidence="1">
    <location>
        <begin position="1"/>
        <end position="54"/>
    </location>
</feature>
<evidence type="ECO:0000313" key="2">
    <source>
        <dbReference type="EMBL" id="KAJ3609216.1"/>
    </source>
</evidence>
<comment type="caution">
    <text evidence="2">The sequence shown here is derived from an EMBL/GenBank/DDBJ whole genome shotgun (WGS) entry which is preliminary data.</text>
</comment>
<feature type="compositionally biased region" description="Pro residues" evidence="1">
    <location>
        <begin position="36"/>
        <end position="47"/>
    </location>
</feature>